<keyword evidence="8" id="KW-1185">Reference proteome</keyword>
<dbReference type="Pfam" id="PF06580">
    <property type="entry name" value="His_kinase"/>
    <property type="match status" value="1"/>
</dbReference>
<dbReference type="SUPFAM" id="SSF55874">
    <property type="entry name" value="ATPase domain of HSP90 chaperone/DNA topoisomerase II/histidine kinase"/>
    <property type="match status" value="1"/>
</dbReference>
<name>A0A6P1TNU0_9FIRM</name>
<evidence type="ECO:0000256" key="4">
    <source>
        <dbReference type="ARBA" id="ARBA00022777"/>
    </source>
</evidence>
<dbReference type="RefSeq" id="WP_161838667.1">
    <property type="nucleotide sequence ID" value="NZ_CP048000.1"/>
</dbReference>
<dbReference type="Gene3D" id="3.30.450.20">
    <property type="entry name" value="PAS domain"/>
    <property type="match status" value="1"/>
</dbReference>
<dbReference type="InterPro" id="IPR010559">
    <property type="entry name" value="Sig_transdc_His_kin_internal"/>
</dbReference>
<dbReference type="Proteomes" id="UP000464314">
    <property type="component" value="Chromosome"/>
</dbReference>
<feature type="transmembrane region" description="Helical" evidence="5">
    <location>
        <begin position="21"/>
        <end position="42"/>
    </location>
</feature>
<dbReference type="SMART" id="SM00387">
    <property type="entry name" value="HATPase_c"/>
    <property type="match status" value="1"/>
</dbReference>
<dbReference type="GO" id="GO:0000155">
    <property type="term" value="F:phosphorelay sensor kinase activity"/>
    <property type="evidence" value="ECO:0007669"/>
    <property type="project" value="InterPro"/>
</dbReference>
<feature type="domain" description="HAMP" evidence="6">
    <location>
        <begin position="334"/>
        <end position="386"/>
    </location>
</feature>
<accession>A0A6P1TNU0</accession>
<keyword evidence="5" id="KW-0472">Membrane</keyword>
<keyword evidence="2" id="KW-0597">Phosphoprotein</keyword>
<dbReference type="PROSITE" id="PS50885">
    <property type="entry name" value="HAMP"/>
    <property type="match status" value="1"/>
</dbReference>
<keyword evidence="5" id="KW-0812">Transmembrane</keyword>
<keyword evidence="4 7" id="KW-0418">Kinase</keyword>
<evidence type="ECO:0000256" key="2">
    <source>
        <dbReference type="ARBA" id="ARBA00022553"/>
    </source>
</evidence>
<feature type="transmembrane region" description="Helical" evidence="5">
    <location>
        <begin position="310"/>
        <end position="332"/>
    </location>
</feature>
<reference evidence="7 8" key="1">
    <citation type="submission" date="2020-01" db="EMBL/GenBank/DDBJ databases">
        <title>Genome analysis of Anaerocolumna sp. CBA3638.</title>
        <authorList>
            <person name="Kim J."/>
            <person name="Roh S.W."/>
        </authorList>
    </citation>
    <scope>NUCLEOTIDE SEQUENCE [LARGE SCALE GENOMIC DNA]</scope>
    <source>
        <strain evidence="7 8">CBA3638</strain>
    </source>
</reference>
<evidence type="ECO:0000313" key="7">
    <source>
        <dbReference type="EMBL" id="QHQ61842.1"/>
    </source>
</evidence>
<dbReference type="Pfam" id="PF02518">
    <property type="entry name" value="HATPase_c"/>
    <property type="match status" value="1"/>
</dbReference>
<dbReference type="Gene3D" id="3.30.565.10">
    <property type="entry name" value="Histidine kinase-like ATPase, C-terminal domain"/>
    <property type="match status" value="1"/>
</dbReference>
<dbReference type="KEGG" id="anr:Ana3638_14525"/>
<dbReference type="AlphaFoldDB" id="A0A6P1TNU0"/>
<sequence>MIKLIKNLIAYYSYDMKLKNKLLISHLILILAPILIITALFYSQLFNIIVSNTKDTELSLSRETVRNIENTVEDIRNISSEIVKDETFTELISNRSLPNPDDKRYSRIYSFLQTVDAMIDGVTITDIKIYLSPAYQDYFSDEELASNGILNPVSEIQNSYWHGIFSSTKARQLLCPTLYLTTKEKQNSGLISFTRKISGKDNSEIAYVAVYFNKTYLNSMLREYTTLPGSAKYIVNERDAIVSSSSNNLVGKYLVYYNEIPPLVPDTNQFEIKTFSSDRCYISYQEINGANWYMISVIPINSIWSENKSLIMEFLVAYILVLAFACIVSLLLSNSIVRRISTVINQMKSVKINKPTPLDAPLERDEIGDLIETYNYMVSEINNLSEEQLRSASELRTAEFKALQAQINPHFLYNTLDMINWLSKKGLNEDVSTAVQALSKFYKMTLRKGNIVVTIEEELEHVSLYIQLQNMRYDNKIHFTVDIPDNMLDYTIPKIIFQPVVENAIQHGIFCKESKEGNIVITGWMEEDTLVFLISDDGVGISQEKINQLLSGQTKSSTGSGVGILNTHNRLQLFYDTQFGLFYRSKEGEYTEVEIRIPAEINSTPDAT</sequence>
<dbReference type="InterPro" id="IPR050640">
    <property type="entry name" value="Bact_2-comp_sensor_kinase"/>
</dbReference>
<dbReference type="Gene3D" id="6.10.340.10">
    <property type="match status" value="1"/>
</dbReference>
<dbReference type="EMBL" id="CP048000">
    <property type="protein sequence ID" value="QHQ61842.1"/>
    <property type="molecule type" value="Genomic_DNA"/>
</dbReference>
<keyword evidence="3" id="KW-0808">Transferase</keyword>
<dbReference type="InterPro" id="IPR003594">
    <property type="entry name" value="HATPase_dom"/>
</dbReference>
<comment type="subcellular location">
    <subcellularLocation>
        <location evidence="1">Membrane</location>
    </subcellularLocation>
</comment>
<evidence type="ECO:0000256" key="1">
    <source>
        <dbReference type="ARBA" id="ARBA00004370"/>
    </source>
</evidence>
<gene>
    <name evidence="7" type="ORF">Ana3638_14525</name>
</gene>
<dbReference type="PANTHER" id="PTHR34220:SF7">
    <property type="entry name" value="SENSOR HISTIDINE KINASE YPDA"/>
    <property type="match status" value="1"/>
</dbReference>
<evidence type="ECO:0000313" key="8">
    <source>
        <dbReference type="Proteomes" id="UP000464314"/>
    </source>
</evidence>
<dbReference type="InterPro" id="IPR003660">
    <property type="entry name" value="HAMP_dom"/>
</dbReference>
<evidence type="ECO:0000256" key="5">
    <source>
        <dbReference type="SAM" id="Phobius"/>
    </source>
</evidence>
<organism evidence="7 8">
    <name type="scientific">Anaerocolumna sedimenticola</name>
    <dbReference type="NCBI Taxonomy" id="2696063"/>
    <lineage>
        <taxon>Bacteria</taxon>
        <taxon>Bacillati</taxon>
        <taxon>Bacillota</taxon>
        <taxon>Clostridia</taxon>
        <taxon>Lachnospirales</taxon>
        <taxon>Lachnospiraceae</taxon>
        <taxon>Anaerocolumna</taxon>
    </lineage>
</organism>
<dbReference type="GO" id="GO:0016020">
    <property type="term" value="C:membrane"/>
    <property type="evidence" value="ECO:0007669"/>
    <property type="project" value="UniProtKB-SubCell"/>
</dbReference>
<dbReference type="InterPro" id="IPR036890">
    <property type="entry name" value="HATPase_C_sf"/>
</dbReference>
<proteinExistence type="predicted"/>
<evidence type="ECO:0000259" key="6">
    <source>
        <dbReference type="PROSITE" id="PS50885"/>
    </source>
</evidence>
<evidence type="ECO:0000256" key="3">
    <source>
        <dbReference type="ARBA" id="ARBA00022679"/>
    </source>
</evidence>
<protein>
    <submittedName>
        <fullName evidence="7">Sensor histidine kinase</fullName>
    </submittedName>
</protein>
<keyword evidence="5" id="KW-1133">Transmembrane helix</keyword>
<dbReference type="PANTHER" id="PTHR34220">
    <property type="entry name" value="SENSOR HISTIDINE KINASE YPDA"/>
    <property type="match status" value="1"/>
</dbReference>